<feature type="domain" description="Suppressor of fused-like" evidence="1">
    <location>
        <begin position="67"/>
        <end position="242"/>
    </location>
</feature>
<evidence type="ECO:0000313" key="3">
    <source>
        <dbReference type="EMBL" id="RNB59861.1"/>
    </source>
</evidence>
<evidence type="ECO:0000313" key="5">
    <source>
        <dbReference type="Proteomes" id="UP000317180"/>
    </source>
</evidence>
<evidence type="ECO:0000313" key="2">
    <source>
        <dbReference type="EMBL" id="GED25883.1"/>
    </source>
</evidence>
<dbReference type="AlphaFoldDB" id="A0A3M8B8S6"/>
<dbReference type="OrthoDB" id="4827574at2"/>
<reference evidence="3 4" key="1">
    <citation type="submission" date="2018-10" db="EMBL/GenBank/DDBJ databases">
        <title>Phylogenomics of Brevibacillus.</title>
        <authorList>
            <person name="Dunlap C."/>
        </authorList>
    </citation>
    <scope>NUCLEOTIDE SEQUENCE [LARGE SCALE GENOMIC DNA]</scope>
    <source>
        <strain evidence="3 4">NRRL NRS 1219</strain>
    </source>
</reference>
<reference evidence="2 5" key="2">
    <citation type="submission" date="2019-06" db="EMBL/GenBank/DDBJ databases">
        <title>Whole genome shotgun sequence of Brevibacillus agri NBRC 15538.</title>
        <authorList>
            <person name="Hosoyama A."/>
            <person name="Uohara A."/>
            <person name="Ohji S."/>
            <person name="Ichikawa N."/>
        </authorList>
    </citation>
    <scope>NUCLEOTIDE SEQUENCE [LARGE SCALE GENOMIC DNA]</scope>
    <source>
        <strain evidence="2 5">NBRC 15538</strain>
    </source>
</reference>
<dbReference type="Proteomes" id="UP000276178">
    <property type="component" value="Unassembled WGS sequence"/>
</dbReference>
<dbReference type="Pfam" id="PF05076">
    <property type="entry name" value="SUFU"/>
    <property type="match status" value="1"/>
</dbReference>
<dbReference type="Proteomes" id="UP000317180">
    <property type="component" value="Unassembled WGS sequence"/>
</dbReference>
<dbReference type="EMBL" id="BJOD01000017">
    <property type="protein sequence ID" value="GED25883.1"/>
    <property type="molecule type" value="Genomic_DNA"/>
</dbReference>
<proteinExistence type="predicted"/>
<accession>A0A3M8B8S6</accession>
<organism evidence="3 4">
    <name type="scientific">Brevibacillus agri</name>
    <dbReference type="NCBI Taxonomy" id="51101"/>
    <lineage>
        <taxon>Bacteria</taxon>
        <taxon>Bacillati</taxon>
        <taxon>Bacillota</taxon>
        <taxon>Bacilli</taxon>
        <taxon>Bacillales</taxon>
        <taxon>Paenibacillaceae</taxon>
        <taxon>Brevibacillus</taxon>
    </lineage>
</organism>
<dbReference type="RefSeq" id="WP_122952541.1">
    <property type="nucleotide sequence ID" value="NZ_BJOD01000017.1"/>
</dbReference>
<comment type="caution">
    <text evidence="3">The sequence shown here is derived from an EMBL/GenBank/DDBJ whole genome shotgun (WGS) entry which is preliminary data.</text>
</comment>
<dbReference type="GeneID" id="82812603"/>
<protein>
    <submittedName>
        <fullName evidence="3">Suppressor of fused domain protein</fullName>
    </submittedName>
</protein>
<dbReference type="EMBL" id="RHHN01000011">
    <property type="protein sequence ID" value="RNB59861.1"/>
    <property type="molecule type" value="Genomic_DNA"/>
</dbReference>
<dbReference type="InterPro" id="IPR020941">
    <property type="entry name" value="SUFU-like_domain"/>
</dbReference>
<sequence length="247" mass="28412">MNFFKKLFGGVESKEKAKDGTAIYTYNQQATSEPPAPMQYVEEIVTHFEAVFAGRDSSVFHEIISDTIHIDVNVMSPTEEEPFWVLYTNGMSDLPMTIPDEVQEQMEEVVDRAEVMMFLPGSWELTEESLQDENNYWPIRLMKQMARFPHQYNTWLGYGHTIPNYENYEPYADGTGLNGVILFQLSEEVSVISAKDGTRIHAFFLLPLYKEEMEYKLEYGMDALLEKLFALGDDALILNPNRANTCK</sequence>
<evidence type="ECO:0000313" key="4">
    <source>
        <dbReference type="Proteomes" id="UP000276178"/>
    </source>
</evidence>
<name>A0A3M8B8S6_9BACL</name>
<keyword evidence="5" id="KW-1185">Reference proteome</keyword>
<evidence type="ECO:0000259" key="1">
    <source>
        <dbReference type="Pfam" id="PF05076"/>
    </source>
</evidence>
<gene>
    <name evidence="2" type="ORF">BAG01nite_19850</name>
    <name evidence="3" type="ORF">EB820_03515</name>
</gene>